<keyword evidence="5" id="KW-1185">Reference proteome</keyword>
<name>A0A3Q3MFM3_9LABR</name>
<feature type="domain" description="Peroxisomal membrane protein PEX14-like KPWE" evidence="3">
    <location>
        <begin position="25"/>
        <end position="70"/>
    </location>
</feature>
<protein>
    <recommendedName>
        <fullName evidence="3">Peroxisomal membrane protein PEX14-like KPWE domain-containing protein</fullName>
    </recommendedName>
</protein>
<dbReference type="STRING" id="56723.ENSLBEP00000019055"/>
<dbReference type="InParanoid" id="A0A3Q3MFM3"/>
<evidence type="ECO:0000313" key="4">
    <source>
        <dbReference type="Ensembl" id="ENSLBEP00000019055.1"/>
    </source>
</evidence>
<organism evidence="4 5">
    <name type="scientific">Labrus bergylta</name>
    <name type="common">ballan wrasse</name>
    <dbReference type="NCBI Taxonomy" id="56723"/>
    <lineage>
        <taxon>Eukaryota</taxon>
        <taxon>Metazoa</taxon>
        <taxon>Chordata</taxon>
        <taxon>Craniata</taxon>
        <taxon>Vertebrata</taxon>
        <taxon>Euteleostomi</taxon>
        <taxon>Actinopterygii</taxon>
        <taxon>Neopterygii</taxon>
        <taxon>Teleostei</taxon>
        <taxon>Neoteleostei</taxon>
        <taxon>Acanthomorphata</taxon>
        <taxon>Eupercaria</taxon>
        <taxon>Labriformes</taxon>
        <taxon>Labridae</taxon>
        <taxon>Labrus</taxon>
    </lineage>
</organism>
<dbReference type="Pfam" id="PF17733">
    <property type="entry name" value="KPWE_dom"/>
    <property type="match status" value="1"/>
</dbReference>
<accession>A0A3Q3MFM3</accession>
<evidence type="ECO:0000256" key="2">
    <source>
        <dbReference type="SAM" id="Phobius"/>
    </source>
</evidence>
<sequence>RLDQGTFSDPDSDISENQTAEMEVKPLSFAEVMKLVQEGKEVPGVKQLDVKPTNQSPTPSHMDRILKPWELSSSSLPFMLTGSGPVLPCLIELLFVVMVRTLSN</sequence>
<keyword evidence="2" id="KW-0472">Membrane</keyword>
<evidence type="ECO:0000256" key="1">
    <source>
        <dbReference type="SAM" id="MobiDB-lite"/>
    </source>
</evidence>
<keyword evidence="2" id="KW-0812">Transmembrane</keyword>
<dbReference type="GeneTree" id="ENSGT00940000174755"/>
<dbReference type="Proteomes" id="UP000261660">
    <property type="component" value="Unplaced"/>
</dbReference>
<dbReference type="PANTHER" id="PTHR36855">
    <property type="entry name" value="CHROMOSOME 10, WHOLE GENOME SHOTGUN SEQUENCE"/>
    <property type="match status" value="1"/>
</dbReference>
<evidence type="ECO:0000313" key="5">
    <source>
        <dbReference type="Proteomes" id="UP000261660"/>
    </source>
</evidence>
<proteinExistence type="predicted"/>
<feature type="region of interest" description="Disordered" evidence="1">
    <location>
        <begin position="1"/>
        <end position="20"/>
    </location>
</feature>
<reference evidence="4" key="2">
    <citation type="submission" date="2025-09" db="UniProtKB">
        <authorList>
            <consortium name="Ensembl"/>
        </authorList>
    </citation>
    <scope>IDENTIFICATION</scope>
</reference>
<evidence type="ECO:0000259" key="3">
    <source>
        <dbReference type="Pfam" id="PF17733"/>
    </source>
</evidence>
<dbReference type="Ensembl" id="ENSLBET00000020086.1">
    <property type="protein sequence ID" value="ENSLBEP00000019055.1"/>
    <property type="gene ID" value="ENSLBEG00000014645.1"/>
</dbReference>
<reference evidence="4" key="1">
    <citation type="submission" date="2025-08" db="UniProtKB">
        <authorList>
            <consortium name="Ensembl"/>
        </authorList>
    </citation>
    <scope>IDENTIFICATION</scope>
</reference>
<feature type="transmembrane region" description="Helical" evidence="2">
    <location>
        <begin position="76"/>
        <end position="99"/>
    </location>
</feature>
<keyword evidence="2" id="KW-1133">Transmembrane helix</keyword>
<dbReference type="InterPro" id="IPR040554">
    <property type="entry name" value="KPWE_PEX14_dom"/>
</dbReference>
<dbReference type="AlphaFoldDB" id="A0A3Q3MFM3"/>
<dbReference type="PANTHER" id="PTHR36855:SF1">
    <property type="entry name" value="PEROXISOME MEMBRANE ANCHOR PROTEIN PEX14P N-TERMINAL DOMAIN-CONTAINING PROTEIN"/>
    <property type="match status" value="1"/>
</dbReference>